<keyword evidence="1" id="KW-1015">Disulfide bond</keyword>
<accession>A0A5N5K104</accession>
<dbReference type="InterPro" id="IPR001507">
    <property type="entry name" value="ZP_dom"/>
</dbReference>
<dbReference type="PANTHER" id="PTHR11576">
    <property type="entry name" value="ZONA PELLUCIDA SPERM-BINDING PROTEIN 3"/>
    <property type="match status" value="1"/>
</dbReference>
<dbReference type="Gene3D" id="2.60.40.4100">
    <property type="entry name" value="Zona pellucida, ZP-C domain"/>
    <property type="match status" value="1"/>
</dbReference>
<dbReference type="InterPro" id="IPR055355">
    <property type="entry name" value="ZP-C"/>
</dbReference>
<evidence type="ECO:0000256" key="2">
    <source>
        <dbReference type="SAM" id="Phobius"/>
    </source>
</evidence>
<evidence type="ECO:0000313" key="5">
    <source>
        <dbReference type="Proteomes" id="UP000327468"/>
    </source>
</evidence>
<evidence type="ECO:0000259" key="3">
    <source>
        <dbReference type="PROSITE" id="PS51034"/>
    </source>
</evidence>
<keyword evidence="2" id="KW-0812">Transmembrane</keyword>
<dbReference type="EMBL" id="VFJC01000027">
    <property type="protein sequence ID" value="KAB5523433.1"/>
    <property type="molecule type" value="Genomic_DNA"/>
</dbReference>
<dbReference type="GO" id="GO:2000344">
    <property type="term" value="P:positive regulation of acrosome reaction"/>
    <property type="evidence" value="ECO:0007669"/>
    <property type="project" value="TreeGrafter"/>
</dbReference>
<feature type="transmembrane region" description="Helical" evidence="2">
    <location>
        <begin position="12"/>
        <end position="28"/>
    </location>
</feature>
<evidence type="ECO:0000313" key="4">
    <source>
        <dbReference type="EMBL" id="KAB5523433.1"/>
    </source>
</evidence>
<dbReference type="AlphaFoldDB" id="A0A5N5K104"/>
<dbReference type="GO" id="GO:0035803">
    <property type="term" value="P:egg coat formation"/>
    <property type="evidence" value="ECO:0007669"/>
    <property type="project" value="TreeGrafter"/>
</dbReference>
<dbReference type="Proteomes" id="UP000327468">
    <property type="component" value="Chromosome 26"/>
</dbReference>
<dbReference type="SMART" id="SM00241">
    <property type="entry name" value="ZP"/>
    <property type="match status" value="1"/>
</dbReference>
<keyword evidence="5" id="KW-1185">Reference proteome</keyword>
<protein>
    <recommendedName>
        <fullName evidence="3">ZP domain-containing protein</fullName>
    </recommendedName>
</protein>
<proteinExistence type="predicted"/>
<reference evidence="4 5" key="1">
    <citation type="submission" date="2019-06" db="EMBL/GenBank/DDBJ databases">
        <title>A chromosome-scale genome assembly of the striped catfish, Pangasianodon hypophthalmus.</title>
        <authorList>
            <person name="Wen M."/>
            <person name="Zahm M."/>
            <person name="Roques C."/>
            <person name="Cabau C."/>
            <person name="Klopp C."/>
            <person name="Donnadieu C."/>
            <person name="Jouanno E."/>
            <person name="Avarre J.-C."/>
            <person name="Campet M."/>
            <person name="Ha T.T.T."/>
            <person name="Dugue R."/>
            <person name="Lampietro C."/>
            <person name="Louis A."/>
            <person name="Herpin A."/>
            <person name="Echchiki A."/>
            <person name="Berthelot C."/>
            <person name="Parey E."/>
            <person name="Roest-Crollius H."/>
            <person name="Braasch I."/>
            <person name="Postlethwait J."/>
            <person name="Bobe J."/>
            <person name="Montfort J."/>
            <person name="Bouchez O."/>
            <person name="Begum T."/>
            <person name="Schartl M."/>
            <person name="Guiguen Y."/>
        </authorList>
    </citation>
    <scope>NUCLEOTIDE SEQUENCE [LARGE SCALE GENOMIC DNA]</scope>
    <source>
        <strain evidence="4 5">Indonesia</strain>
        <tissue evidence="4">Blood</tissue>
    </source>
</reference>
<dbReference type="InterPro" id="IPR055356">
    <property type="entry name" value="ZP-N"/>
</dbReference>
<dbReference type="Pfam" id="PF23344">
    <property type="entry name" value="ZP-N"/>
    <property type="match status" value="1"/>
</dbReference>
<keyword evidence="2" id="KW-1133">Transmembrane helix</keyword>
<dbReference type="Gene3D" id="2.60.40.3210">
    <property type="entry name" value="Zona pellucida, ZP-N domain"/>
    <property type="match status" value="1"/>
</dbReference>
<dbReference type="GO" id="GO:0032190">
    <property type="term" value="F:acrosin binding"/>
    <property type="evidence" value="ECO:0007669"/>
    <property type="project" value="TreeGrafter"/>
</dbReference>
<dbReference type="GO" id="GO:0007339">
    <property type="term" value="P:binding of sperm to zona pellucida"/>
    <property type="evidence" value="ECO:0007669"/>
    <property type="project" value="TreeGrafter"/>
</dbReference>
<keyword evidence="2" id="KW-0472">Membrane</keyword>
<dbReference type="PROSITE" id="PS51034">
    <property type="entry name" value="ZP_2"/>
    <property type="match status" value="1"/>
</dbReference>
<dbReference type="PANTHER" id="PTHR11576:SF26">
    <property type="entry name" value="ZONA PELLUCIDA GLYCOPROTEIN 3D TANDEM DUPLICATE 2"/>
    <property type="match status" value="1"/>
</dbReference>
<sequence length="454" mass="51435">MYACCSSRYVKMLLKAVVLLVVLNYMVSPHPFMTDNAASDDTWPELEELLPHYKKNVPTDPSLNTPCPPLKLPQFQQIRSSDVHKLIFKPARNRRPVPALMRSILLPSLLPAIESPLPSKPRNIELLCHIDRIYVRVLKSIFISPDAGKYLKVGTCPVNKVTPEHYYFLYSINTCNAQRHENENRVLYSNTLSYEPVTSEPIIRELAFSVPLECHYNKHFRSYSVGYHPQVEAGTVFLSLHGGVSLTPVDENWEPLATWQSYTIGQPMYFEAKAPQSYDRSRLYLSKCYVTATQNPDATLKYTVIDNFGCMVDSKINPQSKFYPSGKATLRFSLGALMFKDLVSQPTEKKEMFIHCEMHLGPEIPTPSTKACSYKADTQEWMELYGTESVCACCDASCPAPDPSVGMKMVSSSAWEVKNRQIDQPAQKSSETGEEALNHAEFELFWDKADETRA</sequence>
<comment type="caution">
    <text evidence="4">The sequence shown here is derived from an EMBL/GenBank/DDBJ whole genome shotgun (WGS) entry which is preliminary data.</text>
</comment>
<name>A0A5N5K104_PANHP</name>
<dbReference type="InterPro" id="IPR042235">
    <property type="entry name" value="ZP-C_dom"/>
</dbReference>
<feature type="domain" description="ZP" evidence="3">
    <location>
        <begin position="127"/>
        <end position="379"/>
    </location>
</feature>
<dbReference type="FunFam" id="2.60.40.4100:FF:000002">
    <property type="entry name" value="Zona pellucida sperm-binding protein 3"/>
    <property type="match status" value="1"/>
</dbReference>
<dbReference type="Pfam" id="PF00100">
    <property type="entry name" value="Zona_pellucida"/>
    <property type="match status" value="1"/>
</dbReference>
<gene>
    <name evidence="4" type="ORF">PHYPO_G00152480</name>
</gene>
<dbReference type="GO" id="GO:0031012">
    <property type="term" value="C:extracellular matrix"/>
    <property type="evidence" value="ECO:0007669"/>
    <property type="project" value="TreeGrafter"/>
</dbReference>
<organism evidence="4 5">
    <name type="scientific">Pangasianodon hypophthalmus</name>
    <name type="common">Striped catfish</name>
    <name type="synonym">Helicophagus hypophthalmus</name>
    <dbReference type="NCBI Taxonomy" id="310915"/>
    <lineage>
        <taxon>Eukaryota</taxon>
        <taxon>Metazoa</taxon>
        <taxon>Chordata</taxon>
        <taxon>Craniata</taxon>
        <taxon>Vertebrata</taxon>
        <taxon>Euteleostomi</taxon>
        <taxon>Actinopterygii</taxon>
        <taxon>Neopterygii</taxon>
        <taxon>Teleostei</taxon>
        <taxon>Ostariophysi</taxon>
        <taxon>Siluriformes</taxon>
        <taxon>Pangasiidae</taxon>
        <taxon>Pangasianodon</taxon>
    </lineage>
</organism>
<evidence type="ECO:0000256" key="1">
    <source>
        <dbReference type="ARBA" id="ARBA00023157"/>
    </source>
</evidence>